<organism evidence="3 4">
    <name type="scientific">Dimargaris verticillata</name>
    <dbReference type="NCBI Taxonomy" id="2761393"/>
    <lineage>
        <taxon>Eukaryota</taxon>
        <taxon>Fungi</taxon>
        <taxon>Fungi incertae sedis</taxon>
        <taxon>Zoopagomycota</taxon>
        <taxon>Kickxellomycotina</taxon>
        <taxon>Dimargaritomycetes</taxon>
        <taxon>Dimargaritales</taxon>
        <taxon>Dimargaritaceae</taxon>
        <taxon>Dimargaris</taxon>
    </lineage>
</organism>
<feature type="region of interest" description="Disordered" evidence="1">
    <location>
        <begin position="49"/>
        <end position="73"/>
    </location>
</feature>
<dbReference type="Proteomes" id="UP001151582">
    <property type="component" value="Unassembled WGS sequence"/>
</dbReference>
<feature type="signal peptide" evidence="2">
    <location>
        <begin position="1"/>
        <end position="25"/>
    </location>
</feature>
<comment type="caution">
    <text evidence="3">The sequence shown here is derived from an EMBL/GenBank/DDBJ whole genome shotgun (WGS) entry which is preliminary data.</text>
</comment>
<keyword evidence="2" id="KW-0732">Signal</keyword>
<gene>
    <name evidence="3" type="ORF">H4R34_002700</name>
</gene>
<name>A0A9W8E9R4_9FUNG</name>
<sequence>MDPSSAASHPLSPLITALCFTVLLSNWQTLTELEHPVLAHLRGATTFDSANATPSRDPSACHTDQDGGRLHSPASAVPQQEILLTMLHKAWTDAQAFLAKKQSLLTTTSTKLPDLVFAGTATEDLERVLALVLDALLVRLGVPIVVLDRWFQVGEALSTGEKSLKSPELPVAAQEYAQRYLVWQTDLTPVTASDLSQHVQSAMTRRITALSAGASGPLPQSTEKLPTFLRIYMVRHTE</sequence>
<evidence type="ECO:0000256" key="2">
    <source>
        <dbReference type="SAM" id="SignalP"/>
    </source>
</evidence>
<keyword evidence="4" id="KW-1185">Reference proteome</keyword>
<accession>A0A9W8E9R4</accession>
<evidence type="ECO:0000313" key="3">
    <source>
        <dbReference type="EMBL" id="KAJ1979772.1"/>
    </source>
</evidence>
<dbReference type="EMBL" id="JANBQB010000202">
    <property type="protein sequence ID" value="KAJ1979772.1"/>
    <property type="molecule type" value="Genomic_DNA"/>
</dbReference>
<reference evidence="3" key="1">
    <citation type="submission" date="2022-07" db="EMBL/GenBank/DDBJ databases">
        <title>Phylogenomic reconstructions and comparative analyses of Kickxellomycotina fungi.</title>
        <authorList>
            <person name="Reynolds N.K."/>
            <person name="Stajich J.E."/>
            <person name="Barry K."/>
            <person name="Grigoriev I.V."/>
            <person name="Crous P."/>
            <person name="Smith M.E."/>
        </authorList>
    </citation>
    <scope>NUCLEOTIDE SEQUENCE</scope>
    <source>
        <strain evidence="3">RSA 567</strain>
    </source>
</reference>
<evidence type="ECO:0000313" key="4">
    <source>
        <dbReference type="Proteomes" id="UP001151582"/>
    </source>
</evidence>
<feature type="chain" id="PRO_5040744441" evidence="2">
    <location>
        <begin position="26"/>
        <end position="238"/>
    </location>
</feature>
<protein>
    <submittedName>
        <fullName evidence="3">Uncharacterized protein</fullName>
    </submittedName>
</protein>
<evidence type="ECO:0000256" key="1">
    <source>
        <dbReference type="SAM" id="MobiDB-lite"/>
    </source>
</evidence>
<dbReference type="AlphaFoldDB" id="A0A9W8E9R4"/>
<proteinExistence type="predicted"/>